<evidence type="ECO:0000313" key="10">
    <source>
        <dbReference type="Proteomes" id="UP000242715"/>
    </source>
</evidence>
<dbReference type="SMART" id="SM00504">
    <property type="entry name" value="Ubox"/>
    <property type="match status" value="1"/>
</dbReference>
<dbReference type="GO" id="GO:0016567">
    <property type="term" value="P:protein ubiquitination"/>
    <property type="evidence" value="ECO:0007669"/>
    <property type="project" value="UniProtKB-UniPathway"/>
</dbReference>
<evidence type="ECO:0000256" key="2">
    <source>
        <dbReference type="ARBA" id="ARBA00004906"/>
    </source>
</evidence>
<dbReference type="InterPro" id="IPR000225">
    <property type="entry name" value="Armadillo"/>
</dbReference>
<proteinExistence type="predicted"/>
<dbReference type="InterPro" id="IPR016024">
    <property type="entry name" value="ARM-type_fold"/>
</dbReference>
<keyword evidence="4" id="KW-0808">Transferase</keyword>
<dbReference type="UniPathway" id="UPA00143"/>
<evidence type="ECO:0000256" key="1">
    <source>
        <dbReference type="ARBA" id="ARBA00000900"/>
    </source>
</evidence>
<dbReference type="Gene3D" id="1.25.10.10">
    <property type="entry name" value="Leucine-rich Repeat Variant"/>
    <property type="match status" value="3"/>
</dbReference>
<dbReference type="SUPFAM" id="SSF48371">
    <property type="entry name" value="ARM repeat"/>
    <property type="match status" value="2"/>
</dbReference>
<organism evidence="9 10">
    <name type="scientific">Trifolium subterraneum</name>
    <name type="common">Subterranean clover</name>
    <dbReference type="NCBI Taxonomy" id="3900"/>
    <lineage>
        <taxon>Eukaryota</taxon>
        <taxon>Viridiplantae</taxon>
        <taxon>Streptophyta</taxon>
        <taxon>Embryophyta</taxon>
        <taxon>Tracheophyta</taxon>
        <taxon>Spermatophyta</taxon>
        <taxon>Magnoliopsida</taxon>
        <taxon>eudicotyledons</taxon>
        <taxon>Gunneridae</taxon>
        <taxon>Pentapetalae</taxon>
        <taxon>rosids</taxon>
        <taxon>fabids</taxon>
        <taxon>Fabales</taxon>
        <taxon>Fabaceae</taxon>
        <taxon>Papilionoideae</taxon>
        <taxon>50 kb inversion clade</taxon>
        <taxon>NPAAA clade</taxon>
        <taxon>Hologalegina</taxon>
        <taxon>IRL clade</taxon>
        <taxon>Trifolieae</taxon>
        <taxon>Trifolium</taxon>
    </lineage>
</organism>
<dbReference type="Pfam" id="PF04564">
    <property type="entry name" value="U-box"/>
    <property type="match status" value="1"/>
</dbReference>
<dbReference type="GO" id="GO:0061630">
    <property type="term" value="F:ubiquitin protein ligase activity"/>
    <property type="evidence" value="ECO:0007669"/>
    <property type="project" value="UniProtKB-EC"/>
</dbReference>
<evidence type="ECO:0000256" key="5">
    <source>
        <dbReference type="ARBA" id="ARBA00022737"/>
    </source>
</evidence>
<evidence type="ECO:0000256" key="6">
    <source>
        <dbReference type="PROSITE-ProRule" id="PRU00259"/>
    </source>
</evidence>
<dbReference type="CDD" id="cd21037">
    <property type="entry name" value="MLKL_NTD"/>
    <property type="match status" value="1"/>
</dbReference>
<feature type="domain" description="U-box" evidence="8">
    <location>
        <begin position="207"/>
        <end position="281"/>
    </location>
</feature>
<dbReference type="SMART" id="SM00185">
    <property type="entry name" value="ARM"/>
    <property type="match status" value="7"/>
</dbReference>
<keyword evidence="10" id="KW-1185">Reference proteome</keyword>
<dbReference type="OrthoDB" id="1897399at2759"/>
<dbReference type="PROSITE" id="PS51698">
    <property type="entry name" value="U_BOX"/>
    <property type="match status" value="1"/>
</dbReference>
<evidence type="ECO:0000256" key="4">
    <source>
        <dbReference type="ARBA" id="ARBA00022679"/>
    </source>
</evidence>
<dbReference type="InterPro" id="IPR052608">
    <property type="entry name" value="U-box_domain_protein"/>
</dbReference>
<evidence type="ECO:0000259" key="8">
    <source>
        <dbReference type="PROSITE" id="PS51698"/>
    </source>
</evidence>
<dbReference type="PROSITE" id="PS50176">
    <property type="entry name" value="ARM_REPEAT"/>
    <property type="match status" value="1"/>
</dbReference>
<gene>
    <name evidence="9" type="ORF">TSUD_31230</name>
</gene>
<comment type="catalytic activity">
    <reaction evidence="1">
        <text>S-ubiquitinyl-[E2 ubiquitin-conjugating enzyme]-L-cysteine + [acceptor protein]-L-lysine = [E2 ubiquitin-conjugating enzyme]-L-cysteine + N(6)-ubiquitinyl-[acceptor protein]-L-lysine.</text>
        <dbReference type="EC" id="2.3.2.27"/>
    </reaction>
</comment>
<dbReference type="EC" id="2.3.2.27" evidence="3"/>
<keyword evidence="5" id="KW-0677">Repeat</keyword>
<keyword evidence="7" id="KW-0175">Coiled coil</keyword>
<evidence type="ECO:0000256" key="3">
    <source>
        <dbReference type="ARBA" id="ARBA00012483"/>
    </source>
</evidence>
<feature type="coiled-coil region" evidence="7">
    <location>
        <begin position="74"/>
        <end position="101"/>
    </location>
</feature>
<dbReference type="PANTHER" id="PTHR45958:SF15">
    <property type="entry name" value="RING-TYPE E3 UBIQUITIN TRANSFERASE"/>
    <property type="match status" value="1"/>
</dbReference>
<reference evidence="10" key="1">
    <citation type="journal article" date="2017" name="Front. Plant Sci.">
        <title>Climate Clever Clovers: New Paradigm to Reduce the Environmental Footprint of Ruminants by Breeding Low Methanogenic Forages Utilizing Haplotype Variation.</title>
        <authorList>
            <person name="Kaur P."/>
            <person name="Appels R."/>
            <person name="Bayer P.E."/>
            <person name="Keeble-Gagnere G."/>
            <person name="Wang J."/>
            <person name="Hirakawa H."/>
            <person name="Shirasawa K."/>
            <person name="Vercoe P."/>
            <person name="Stefanova K."/>
            <person name="Durmic Z."/>
            <person name="Nichols P."/>
            <person name="Revell C."/>
            <person name="Isobe S.N."/>
            <person name="Edwards D."/>
            <person name="Erskine W."/>
        </authorList>
    </citation>
    <scope>NUCLEOTIDE SEQUENCE [LARGE SCALE GENOMIC DNA]</scope>
    <source>
        <strain evidence="10">cv. Daliak</strain>
    </source>
</reference>
<protein>
    <recommendedName>
        <fullName evidence="3">RING-type E3 ubiquitin transferase</fullName>
        <ecNumber evidence="3">2.3.2.27</ecNumber>
    </recommendedName>
</protein>
<evidence type="ECO:0000256" key="7">
    <source>
        <dbReference type="SAM" id="Coils"/>
    </source>
</evidence>
<dbReference type="SUPFAM" id="SSF57850">
    <property type="entry name" value="RING/U-box"/>
    <property type="match status" value="1"/>
</dbReference>
<sequence>MFYILSPLWNFLRIALESIEADVKRANNLVEKYKNRGRFYLLVKCRSIVEEVEQVTRDIGKSLAALSIANTEVLSRISDQVDRLQDEMQRVEFEASQSQLEIVDKLNQGLRDQNHDQAFANDMLELIARAVGVPVEPSEIGKELASIRKEKEEAANNKERAEFYFLEQIIKLLSRADAARDYEEVKNQYFERVQVIERYDSREKYIPPLKSFLCCITGGVMVDPVSLCTGTTCERSAIEGWFYDGNSTDPDTNEVLEDISLRSNIPLRQSIEEWRELNYCLQIRSIRENLLLNSDLQESLSQMQALIAENSINKDWISIGELTDIVISILGNSNNREVKMKILITLKDAVEGHARNKEKLAESQGWDHIISCLESDSNISKEAVDLLYELLQDRSGWNQCFCKKLSENHNAVLFLVTLVKDPDNNSAEVAQKILMELFEINENSIITAANCGWYKPLADRMVREMLSGSRRGISNASTIIESKDLSLSALVKLAGSHANKGIIASSGGVPLILDLMFSPRTRSFITIKCSEILEKLSSSDDGIDFFVDGEGKQLELDSIITNLLLLQQNSNSGHNLRKPTLRALLGICKFETSLVKKAILAANGVSLILPLLDDSDSEIRETAINLLFLFSQHEPEGVVEYLFKPRRLEALIGFLENDDNDNVQMAAAGLLANLPKSERELTNKLIEMGGLDAILSILKTGKMEAKENALSALFRFTDPTNIESQRDLVKRGIYPLLVDFLNTGSVTAKAIAAAFIGDLSMSTPKLTVASKPNGCWFFRSSRVPLCAAHDSVCSVTTTFCLLEANALPGLIKLLHGEVHATAYEAIQTLSTMVLEEFPHRGARLLHESNAMRPLLEILNWGSESLKAEALGLMEKVFVSKEMVEYYGMTARSRLVHLTGTNIYGDGHLRRKAAKVLSLLERYSKSSSSAISGVLE</sequence>
<dbReference type="EMBL" id="DF973580">
    <property type="protein sequence ID" value="GAU35193.1"/>
    <property type="molecule type" value="Genomic_DNA"/>
</dbReference>
<dbReference type="AlphaFoldDB" id="A0A2Z6MZ72"/>
<dbReference type="InterPro" id="IPR003613">
    <property type="entry name" value="Ubox_domain"/>
</dbReference>
<dbReference type="InterPro" id="IPR013083">
    <property type="entry name" value="Znf_RING/FYVE/PHD"/>
</dbReference>
<evidence type="ECO:0000313" key="9">
    <source>
        <dbReference type="EMBL" id="GAU35193.1"/>
    </source>
</evidence>
<accession>A0A2Z6MZ72</accession>
<dbReference type="PANTHER" id="PTHR45958">
    <property type="entry name" value="RING-TYPE E3 UBIQUITIN TRANSFERASE"/>
    <property type="match status" value="1"/>
</dbReference>
<comment type="pathway">
    <text evidence="2">Protein modification; protein ubiquitination.</text>
</comment>
<dbReference type="InterPro" id="IPR059179">
    <property type="entry name" value="MLKL-like_MCAfunc"/>
</dbReference>
<dbReference type="InterPro" id="IPR011989">
    <property type="entry name" value="ARM-like"/>
</dbReference>
<dbReference type="Proteomes" id="UP000242715">
    <property type="component" value="Unassembled WGS sequence"/>
</dbReference>
<dbReference type="Gene3D" id="3.30.40.10">
    <property type="entry name" value="Zinc/RING finger domain, C3HC4 (zinc finger)"/>
    <property type="match status" value="1"/>
</dbReference>
<feature type="repeat" description="ARM" evidence="6">
    <location>
        <begin position="646"/>
        <end position="674"/>
    </location>
</feature>
<name>A0A2Z6MZ72_TRISU</name>